<reference evidence="3 4" key="1">
    <citation type="submission" date="2017-05" db="EMBL/GenBank/DDBJ databases">
        <authorList>
            <person name="Song R."/>
            <person name="Chenine A.L."/>
            <person name="Ruprecht R.M."/>
        </authorList>
    </citation>
    <scope>NUCLEOTIDE SEQUENCE [LARGE SCALE GENOMIC DNA]</scope>
    <source>
        <strain evidence="3 4">CECT 7927</strain>
    </source>
</reference>
<organism evidence="3 4">
    <name type="scientific">Vibrio mangrovi</name>
    <dbReference type="NCBI Taxonomy" id="474394"/>
    <lineage>
        <taxon>Bacteria</taxon>
        <taxon>Pseudomonadati</taxon>
        <taxon>Pseudomonadota</taxon>
        <taxon>Gammaproteobacteria</taxon>
        <taxon>Vibrionales</taxon>
        <taxon>Vibrionaceae</taxon>
        <taxon>Vibrio</taxon>
    </lineage>
</organism>
<reference evidence="2 5" key="2">
    <citation type="submission" date="2023-11" db="EMBL/GenBank/DDBJ databases">
        <title>Plant-associative lifestyle of Vibrio porteresiae and its evolutionary dynamics.</title>
        <authorList>
            <person name="Rameshkumar N."/>
            <person name="Kirti K."/>
        </authorList>
    </citation>
    <scope>NUCLEOTIDE SEQUENCE [LARGE SCALE GENOMIC DNA]</scope>
    <source>
        <strain evidence="2 5">MSSRF38</strain>
    </source>
</reference>
<feature type="region of interest" description="Disordered" evidence="1">
    <location>
        <begin position="575"/>
        <end position="594"/>
    </location>
</feature>
<dbReference type="RefSeq" id="WP_087480975.1">
    <property type="nucleotide sequence ID" value="NZ_AP024884.1"/>
</dbReference>
<evidence type="ECO:0000313" key="2">
    <source>
        <dbReference type="EMBL" id="MDW6004640.1"/>
    </source>
</evidence>
<protein>
    <submittedName>
        <fullName evidence="3">Uncharacterized protein</fullName>
    </submittedName>
</protein>
<keyword evidence="5" id="KW-1185">Reference proteome</keyword>
<dbReference type="Gene3D" id="2.115.10.10">
    <property type="entry name" value="Tachylectin 2"/>
    <property type="match status" value="1"/>
</dbReference>
<accession>A0A1Y6IVT7</accession>
<feature type="compositionally biased region" description="Polar residues" evidence="1">
    <location>
        <begin position="88"/>
        <end position="98"/>
    </location>
</feature>
<dbReference type="EMBL" id="JAWRCO010000002">
    <property type="protein sequence ID" value="MDW6004640.1"/>
    <property type="molecule type" value="Genomic_DNA"/>
</dbReference>
<feature type="region of interest" description="Disordered" evidence="1">
    <location>
        <begin position="85"/>
        <end position="106"/>
    </location>
</feature>
<feature type="region of interest" description="Disordered" evidence="1">
    <location>
        <begin position="368"/>
        <end position="390"/>
    </location>
</feature>
<feature type="compositionally biased region" description="Polar residues" evidence="1">
    <location>
        <begin position="137"/>
        <end position="146"/>
    </location>
</feature>
<proteinExistence type="predicted"/>
<dbReference type="Proteomes" id="UP000196125">
    <property type="component" value="Unassembled WGS sequence"/>
</dbReference>
<name>A0A1Y6IVT7_9VIBR</name>
<dbReference type="OrthoDB" id="9812926at2"/>
<sequence length="1443" mass="156285">MRTHFHNSGPVHAVSQQSQQPKASIMQGTSSPQQKSVTSLNQHGQTSRSIPKVHQQETDATGASPKKHSHRALSLKGIRERLFHRSQNHVSQSKNNPATMEGRTDRHTSANFLHTKLGTIAESNQEVGETDAEVASGASQKNTSPVKTGLLVADETEHTSEITEHEPVSEQFKERLQSTRLKAVKPTAETHVATDSALNESGTAAEQKPPVSYIAGPDSAFYFVNHQGDVFHFDPGTGDILKSGLTDVDQISLGADGHIYARSGDQMAMLDKNGMPAGIVNGETSIQSLDVPGGVQDFSVSGSKDRMYILNASGELFLKHTTPENSSSEGKAAAQTNTVALPIELMSSEPRSVASSADGSLWMMDAGGSVWHGTPEETHEHTENSQTGGELKWQKLPAASQRLTRLDTLPDGSVAGKDLDGGLHRFEGTAGWQKVSMAEVNQPTFERLHGALPKQGKGELITFLGGVATIREASSNPLKHPIDALGRVAKGIATTYRDLKHFDYSKQQQNPVVRYDAQVESFWKLLSPENMPTFDLQALGSQDNVQDFLHKVDNELGHEIQQHTKAVLDHLESELEDPKQKQAFSRPKGASQEDNVLSRLKNAREMVYGEQDELVQKLDQMISKGTFVPMDSARYRGVMASLVTDHAILVDLPHKTLNKGESLETALIDAKELRQQALPNLVAKSGIENTDPMGHAAKGFDAMQAILRQENDMLPRMMKKYAPAMGWKQDRNPTMAEASELFGRLAHTMKPGDSISLGKSTDNGFNTENFRVVVSGAFAKLTAGILAAWVVPILDVGKTKGVGLNITKTEDGLKFEMNRSDGAYGQVGARTGVGFVHTPEIIPKEHGGTWLFNGWEIAAKGKKTDTVNDSIAFTIKDDGKGNLNRVLGDVISGQADLFDLMRQSEEVNSAHGQGRNWNLGIGNVLVGAGGTEQPGWGALNAPKIPGTVGKVLGAVVPELALDFGSKSSETTSTSSSGQKTVNTTHQGFGLQGVRGNLIGVGVLESDYLKVPLPGDMMLGSDEGSPGLTGRMGIPSFLPGAILGKSFDRLAPTSKSVTVTTTSAGEPENIEVSLSINRTSKLLKKLDKDGTLQQQIPGLKPAMDQLMAQQGKSGLNFNRPVSVSMELKPEVRARIEAETPQGGKERLEALKSAAKDLHNFRLKGMDVSHGNEAKKASSLVIPARTRAVSASMSATTPFANVQMIYDRDSIVAHGESLIQSIGSYDDGAWGTSARKSRLTRLVSQLDNMVDALGKEPQVWERGDSLKQDYQSERNQLKDTFTQKVRTLMTDTTTPEQVKSVIDDFRELSVQLDGLKARYGIESHQSPGVKTSGPLFDKPDVGKLNHLDQGLQPKDDMLWTKAITVIDELAAMDLSSVKAKKLGKKTSVAQDKVDQVKRYVNAVADAKPDFKQDLFARLDLLAARPTSRALLADVKRMLVKMNTPE</sequence>
<feature type="compositionally biased region" description="Polar residues" evidence="1">
    <location>
        <begin position="14"/>
        <end position="49"/>
    </location>
</feature>
<dbReference type="EMBL" id="FXXI01000003">
    <property type="protein sequence ID" value="SMS00930.1"/>
    <property type="molecule type" value="Genomic_DNA"/>
</dbReference>
<evidence type="ECO:0000313" key="3">
    <source>
        <dbReference type="EMBL" id="SMS00930.1"/>
    </source>
</evidence>
<gene>
    <name evidence="2" type="ORF">SBX37_17430</name>
    <name evidence="3" type="ORF">VIM7927_02203</name>
</gene>
<evidence type="ECO:0000313" key="4">
    <source>
        <dbReference type="Proteomes" id="UP000196125"/>
    </source>
</evidence>
<feature type="region of interest" description="Disordered" evidence="1">
    <location>
        <begin position="119"/>
        <end position="147"/>
    </location>
</feature>
<feature type="region of interest" description="Disordered" evidence="1">
    <location>
        <begin position="1"/>
        <end position="72"/>
    </location>
</feature>
<feature type="compositionally biased region" description="Basic and acidic residues" evidence="1">
    <location>
        <begin position="374"/>
        <end position="383"/>
    </location>
</feature>
<evidence type="ECO:0000256" key="1">
    <source>
        <dbReference type="SAM" id="MobiDB-lite"/>
    </source>
</evidence>
<dbReference type="SUPFAM" id="SSF63829">
    <property type="entry name" value="Calcium-dependent phosphotriesterase"/>
    <property type="match status" value="1"/>
</dbReference>
<dbReference type="Proteomes" id="UP001283366">
    <property type="component" value="Unassembled WGS sequence"/>
</dbReference>
<evidence type="ECO:0000313" key="5">
    <source>
        <dbReference type="Proteomes" id="UP001283366"/>
    </source>
</evidence>